<keyword evidence="1" id="KW-1133">Transmembrane helix</keyword>
<dbReference type="Proteomes" id="UP000324629">
    <property type="component" value="Unassembled WGS sequence"/>
</dbReference>
<sequence length="49" mass="4792">IGSTLGAGVYVVVGEVARNSAGPGVILSFLIAALSSILSGEIDGTSMKL</sequence>
<keyword evidence="1" id="KW-0472">Membrane</keyword>
<evidence type="ECO:0000313" key="2">
    <source>
        <dbReference type="EMBL" id="KAA3673710.1"/>
    </source>
</evidence>
<dbReference type="Gene3D" id="1.20.1740.10">
    <property type="entry name" value="Amino acid/polyamine transporter I"/>
    <property type="match status" value="1"/>
</dbReference>
<dbReference type="PANTHER" id="PTHR43243:SF105">
    <property type="entry name" value="CATIONIC AMINO ACID TRANSPORTER C-TERMINAL DOMAIN-CONTAINING PROTEIN"/>
    <property type="match status" value="1"/>
</dbReference>
<comment type="caution">
    <text evidence="2">The sequence shown here is derived from an EMBL/GenBank/DDBJ whole genome shotgun (WGS) entry which is preliminary data.</text>
</comment>
<evidence type="ECO:0008006" key="4">
    <source>
        <dbReference type="Google" id="ProtNLM"/>
    </source>
</evidence>
<protein>
    <recommendedName>
        <fullName evidence="4">Amino acid permease/ SLC12A domain-containing protein</fullName>
    </recommendedName>
</protein>
<gene>
    <name evidence="2" type="ORF">DEA37_0006890</name>
</gene>
<dbReference type="PANTHER" id="PTHR43243">
    <property type="entry name" value="INNER MEMBRANE TRANSPORTER YGJI-RELATED"/>
    <property type="match status" value="1"/>
</dbReference>
<dbReference type="EMBL" id="QNGE01003704">
    <property type="protein sequence ID" value="KAA3673710.1"/>
    <property type="molecule type" value="Genomic_DNA"/>
</dbReference>
<evidence type="ECO:0000256" key="1">
    <source>
        <dbReference type="SAM" id="Phobius"/>
    </source>
</evidence>
<feature type="non-terminal residue" evidence="2">
    <location>
        <position position="1"/>
    </location>
</feature>
<dbReference type="GO" id="GO:0015171">
    <property type="term" value="F:amino acid transmembrane transporter activity"/>
    <property type="evidence" value="ECO:0007669"/>
    <property type="project" value="TreeGrafter"/>
</dbReference>
<evidence type="ECO:0000313" key="3">
    <source>
        <dbReference type="Proteomes" id="UP000324629"/>
    </source>
</evidence>
<proteinExistence type="predicted"/>
<feature type="transmembrane region" description="Helical" evidence="1">
    <location>
        <begin position="20"/>
        <end position="40"/>
    </location>
</feature>
<accession>A0A5J4NE19</accession>
<name>A0A5J4NE19_9TREM</name>
<feature type="non-terminal residue" evidence="2">
    <location>
        <position position="49"/>
    </location>
</feature>
<keyword evidence="3" id="KW-1185">Reference proteome</keyword>
<keyword evidence="1" id="KW-0812">Transmembrane</keyword>
<reference evidence="2 3" key="1">
    <citation type="journal article" date="2019" name="Gigascience">
        <title>Whole-genome sequence of the oriental lung fluke Paragonimus westermani.</title>
        <authorList>
            <person name="Oey H."/>
            <person name="Zakrzewski M."/>
            <person name="Narain K."/>
            <person name="Devi K.R."/>
            <person name="Agatsuma T."/>
            <person name="Nawaratna S."/>
            <person name="Gobert G.N."/>
            <person name="Jones M.K."/>
            <person name="Ragan M.A."/>
            <person name="McManus D.P."/>
            <person name="Krause L."/>
        </authorList>
    </citation>
    <scope>NUCLEOTIDE SEQUENCE [LARGE SCALE GENOMIC DNA]</scope>
    <source>
        <strain evidence="2 3">IND2009</strain>
    </source>
</reference>
<dbReference type="GO" id="GO:0005886">
    <property type="term" value="C:plasma membrane"/>
    <property type="evidence" value="ECO:0007669"/>
    <property type="project" value="TreeGrafter"/>
</dbReference>
<organism evidence="2 3">
    <name type="scientific">Paragonimus westermani</name>
    <dbReference type="NCBI Taxonomy" id="34504"/>
    <lineage>
        <taxon>Eukaryota</taxon>
        <taxon>Metazoa</taxon>
        <taxon>Spiralia</taxon>
        <taxon>Lophotrochozoa</taxon>
        <taxon>Platyhelminthes</taxon>
        <taxon>Trematoda</taxon>
        <taxon>Digenea</taxon>
        <taxon>Plagiorchiida</taxon>
        <taxon>Troglotremata</taxon>
        <taxon>Troglotrematidae</taxon>
        <taxon>Paragonimus</taxon>
    </lineage>
</organism>
<dbReference type="AlphaFoldDB" id="A0A5J4NE19"/>